<dbReference type="InterPro" id="IPR014883">
    <property type="entry name" value="VRR_NUC"/>
</dbReference>
<dbReference type="InterPro" id="IPR011856">
    <property type="entry name" value="tRNA_endonuc-like_dom_sf"/>
</dbReference>
<feature type="domain" description="VRR-NUC" evidence="4">
    <location>
        <begin position="4"/>
        <end position="100"/>
    </location>
</feature>
<evidence type="ECO:0000313" key="6">
    <source>
        <dbReference type="Proteomes" id="UP000033684"/>
    </source>
</evidence>
<evidence type="ECO:0000256" key="2">
    <source>
        <dbReference type="ARBA" id="ARBA00022722"/>
    </source>
</evidence>
<organism evidence="5 6">
    <name type="scientific">Methylocucumis oryzae</name>
    <dbReference type="NCBI Taxonomy" id="1632867"/>
    <lineage>
        <taxon>Bacteria</taxon>
        <taxon>Pseudomonadati</taxon>
        <taxon>Pseudomonadota</taxon>
        <taxon>Gammaproteobacteria</taxon>
        <taxon>Methylococcales</taxon>
        <taxon>Methylococcaceae</taxon>
        <taxon>Methylocucumis</taxon>
    </lineage>
</organism>
<evidence type="ECO:0000313" key="5">
    <source>
        <dbReference type="EMBL" id="KJV08032.1"/>
    </source>
</evidence>
<dbReference type="GO" id="GO:0016788">
    <property type="term" value="F:hydrolase activity, acting on ester bonds"/>
    <property type="evidence" value="ECO:0007669"/>
    <property type="project" value="InterPro"/>
</dbReference>
<keyword evidence="2" id="KW-0540">Nuclease</keyword>
<keyword evidence="6" id="KW-1185">Reference proteome</keyword>
<dbReference type="AlphaFoldDB" id="A0A0F3IMV8"/>
<dbReference type="Proteomes" id="UP000033684">
    <property type="component" value="Unassembled WGS sequence"/>
</dbReference>
<name>A0A0F3IMV8_9GAMM</name>
<dbReference type="EMBL" id="LAJX01000007">
    <property type="protein sequence ID" value="KJV08032.1"/>
    <property type="molecule type" value="Genomic_DNA"/>
</dbReference>
<protein>
    <recommendedName>
        <fullName evidence="4">VRR-NUC domain-containing protein</fullName>
    </recommendedName>
</protein>
<sequence length="111" mass="12578">MPKQSEHDEQKLFFTWVRLQYPSIPVFAIPNGGHRHVITAKKLKAEGVLAGVPDIFVADGNPGLFIEMKAKKGQVSEHQKSMIEWLNKMGYQVKVCFGFDEARACVVEYLK</sequence>
<evidence type="ECO:0000256" key="1">
    <source>
        <dbReference type="ARBA" id="ARBA00001946"/>
    </source>
</evidence>
<dbReference type="GO" id="GO:0003676">
    <property type="term" value="F:nucleic acid binding"/>
    <property type="evidence" value="ECO:0007669"/>
    <property type="project" value="InterPro"/>
</dbReference>
<comment type="cofactor">
    <cofactor evidence="1">
        <name>Mg(2+)</name>
        <dbReference type="ChEBI" id="CHEBI:18420"/>
    </cofactor>
</comment>
<accession>A0A0F3IMV8</accession>
<reference evidence="6" key="1">
    <citation type="submission" date="2015-03" db="EMBL/GenBank/DDBJ databases">
        <title>Draft genome sequence of a novel methanotroph (Sn10-6) isolated from flooded ricefield rhizosphere in India.</title>
        <authorList>
            <person name="Pandit P.S."/>
            <person name="Pore S.D."/>
            <person name="Arora P."/>
            <person name="Kapse N.G."/>
            <person name="Dhakephalkar P.K."/>
            <person name="Rahalkar M.C."/>
        </authorList>
    </citation>
    <scope>NUCLEOTIDE SEQUENCE [LARGE SCALE GENOMIC DNA]</scope>
    <source>
        <strain evidence="6">Sn10-6</strain>
    </source>
</reference>
<gene>
    <name evidence="5" type="ORF">VZ94_01005</name>
</gene>
<dbReference type="Gene3D" id="3.40.1350.10">
    <property type="match status" value="1"/>
</dbReference>
<dbReference type="GO" id="GO:0004518">
    <property type="term" value="F:nuclease activity"/>
    <property type="evidence" value="ECO:0007669"/>
    <property type="project" value="UniProtKB-KW"/>
</dbReference>
<dbReference type="Pfam" id="PF08774">
    <property type="entry name" value="VRR_NUC"/>
    <property type="match status" value="1"/>
</dbReference>
<evidence type="ECO:0000256" key="3">
    <source>
        <dbReference type="ARBA" id="ARBA00022801"/>
    </source>
</evidence>
<dbReference type="SMART" id="SM00990">
    <property type="entry name" value="VRR_NUC"/>
    <property type="match status" value="1"/>
</dbReference>
<evidence type="ECO:0000259" key="4">
    <source>
        <dbReference type="SMART" id="SM00990"/>
    </source>
</evidence>
<comment type="caution">
    <text evidence="5">The sequence shown here is derived from an EMBL/GenBank/DDBJ whole genome shotgun (WGS) entry which is preliminary data.</text>
</comment>
<reference evidence="5 6" key="2">
    <citation type="journal article" date="2016" name="Microb. Ecol.">
        <title>Genome Characteristics of a Novel Type I Methanotroph (Sn10-6) Isolated from a Flooded Indian Rice Field.</title>
        <authorList>
            <person name="Rahalkar M.C."/>
            <person name="Pandit P.S."/>
            <person name="Dhakephalkar P.K."/>
            <person name="Pore S."/>
            <person name="Arora P."/>
            <person name="Kapse N."/>
        </authorList>
    </citation>
    <scope>NUCLEOTIDE SEQUENCE [LARGE SCALE GENOMIC DNA]</scope>
    <source>
        <strain evidence="5 6">Sn10-6</strain>
    </source>
</reference>
<proteinExistence type="predicted"/>
<keyword evidence="3" id="KW-0378">Hydrolase</keyword>